<evidence type="ECO:0000313" key="1">
    <source>
        <dbReference type="EMBL" id="KEJ95641.1"/>
    </source>
</evidence>
<sequence>MSPKIGLVFDDRGKVTVIDNVILTFVGSPITARARKNGDTYRITWIIANARDAKGENVPTFSYIAKLNTTTQAISVLAKPAHFAQRFSGKGTCVSRTKPPKDFQVTD</sequence>
<proteinExistence type="predicted"/>
<organism evidence="1 2">
    <name type="scientific">Pseudosulfitobacter pseudonitzschiae</name>
    <dbReference type="NCBI Taxonomy" id="1402135"/>
    <lineage>
        <taxon>Bacteria</taxon>
        <taxon>Pseudomonadati</taxon>
        <taxon>Pseudomonadota</taxon>
        <taxon>Alphaproteobacteria</taxon>
        <taxon>Rhodobacterales</taxon>
        <taxon>Roseobacteraceae</taxon>
        <taxon>Pseudosulfitobacter</taxon>
    </lineage>
</organism>
<keyword evidence="2" id="KW-1185">Reference proteome</keyword>
<evidence type="ECO:0000313" key="2">
    <source>
        <dbReference type="Proteomes" id="UP000027746"/>
    </source>
</evidence>
<accession>A0A073J1S6</accession>
<comment type="caution">
    <text evidence="1">The sequence shown here is derived from an EMBL/GenBank/DDBJ whole genome shotgun (WGS) entry which is preliminary data.</text>
</comment>
<gene>
    <name evidence="1" type="ORF">SUH3_19205</name>
</gene>
<dbReference type="EMBL" id="JAMD01000005">
    <property type="protein sequence ID" value="KEJ95641.1"/>
    <property type="molecule type" value="Genomic_DNA"/>
</dbReference>
<name>A0A073J1S6_9RHOB</name>
<reference evidence="1 2" key="1">
    <citation type="submission" date="2014-01" db="EMBL/GenBank/DDBJ databases">
        <title>Sulfitobacter sp. H3 (MCCC 1A00686) Genome Sequencing.</title>
        <authorList>
            <person name="Lai Q."/>
            <person name="Hong Z."/>
        </authorList>
    </citation>
    <scope>NUCLEOTIDE SEQUENCE [LARGE SCALE GENOMIC DNA]</scope>
    <source>
        <strain evidence="1 2">H3</strain>
    </source>
</reference>
<dbReference type="Proteomes" id="UP000027746">
    <property type="component" value="Unassembled WGS sequence"/>
</dbReference>
<protein>
    <submittedName>
        <fullName evidence="1">Uncharacterized protein</fullName>
    </submittedName>
</protein>
<dbReference type="AlphaFoldDB" id="A0A073J1S6"/>